<dbReference type="InterPro" id="IPR012910">
    <property type="entry name" value="Plug_dom"/>
</dbReference>
<dbReference type="PANTHER" id="PTHR32552">
    <property type="entry name" value="FERRICHROME IRON RECEPTOR-RELATED"/>
    <property type="match status" value="1"/>
</dbReference>
<dbReference type="GO" id="GO:0009279">
    <property type="term" value="C:cell outer membrane"/>
    <property type="evidence" value="ECO:0007669"/>
    <property type="project" value="UniProtKB-SubCell"/>
</dbReference>
<keyword evidence="2" id="KW-0813">Transport</keyword>
<feature type="domain" description="TonB-dependent receptor-like beta-barrel" evidence="14">
    <location>
        <begin position="312"/>
        <end position="748"/>
    </location>
</feature>
<dbReference type="Pfam" id="PF07715">
    <property type="entry name" value="Plug"/>
    <property type="match status" value="1"/>
</dbReference>
<evidence type="ECO:0000256" key="11">
    <source>
        <dbReference type="ARBA" id="ARBA00023237"/>
    </source>
</evidence>
<dbReference type="AlphaFoldDB" id="A0A2U1FJ42"/>
<keyword evidence="10 12" id="KW-0472">Membrane</keyword>
<protein>
    <submittedName>
        <fullName evidence="16">Iron complex outermembrane receptor protein</fullName>
    </submittedName>
</protein>
<keyword evidence="4" id="KW-0410">Iron transport</keyword>
<feature type="transmembrane region" description="Helical" evidence="13">
    <location>
        <begin position="51"/>
        <end position="69"/>
    </location>
</feature>
<dbReference type="Proteomes" id="UP000245462">
    <property type="component" value="Unassembled WGS sequence"/>
</dbReference>
<evidence type="ECO:0000256" key="7">
    <source>
        <dbReference type="ARBA" id="ARBA00023004"/>
    </source>
</evidence>
<evidence type="ECO:0000313" key="17">
    <source>
        <dbReference type="Proteomes" id="UP000245462"/>
    </source>
</evidence>
<dbReference type="SUPFAM" id="SSF56935">
    <property type="entry name" value="Porins"/>
    <property type="match status" value="1"/>
</dbReference>
<comment type="caution">
    <text evidence="16">The sequence shown here is derived from an EMBL/GenBank/DDBJ whole genome shotgun (WGS) entry which is preliminary data.</text>
</comment>
<keyword evidence="17" id="KW-1185">Reference proteome</keyword>
<keyword evidence="11" id="KW-0998">Cell outer membrane</keyword>
<evidence type="ECO:0000256" key="12">
    <source>
        <dbReference type="RuleBase" id="RU003357"/>
    </source>
</evidence>
<evidence type="ECO:0000256" key="13">
    <source>
        <dbReference type="SAM" id="Phobius"/>
    </source>
</evidence>
<dbReference type="GO" id="GO:0015344">
    <property type="term" value="F:siderophore uptake transmembrane transporter activity"/>
    <property type="evidence" value="ECO:0007669"/>
    <property type="project" value="TreeGrafter"/>
</dbReference>
<keyword evidence="8" id="KW-0406">Ion transport</keyword>
<dbReference type="InterPro" id="IPR036942">
    <property type="entry name" value="Beta-barrel_TonB_sf"/>
</dbReference>
<organism evidence="16 17">
    <name type="scientific">Porphyromonas loveana</name>
    <dbReference type="NCBI Taxonomy" id="1884669"/>
    <lineage>
        <taxon>Bacteria</taxon>
        <taxon>Pseudomonadati</taxon>
        <taxon>Bacteroidota</taxon>
        <taxon>Bacteroidia</taxon>
        <taxon>Bacteroidales</taxon>
        <taxon>Porphyromonadaceae</taxon>
        <taxon>Porphyromonas</taxon>
    </lineage>
</organism>
<dbReference type="InterPro" id="IPR000531">
    <property type="entry name" value="Beta-barrel_TonB"/>
</dbReference>
<evidence type="ECO:0000259" key="14">
    <source>
        <dbReference type="Pfam" id="PF00593"/>
    </source>
</evidence>
<keyword evidence="16" id="KW-0675">Receptor</keyword>
<evidence type="ECO:0000256" key="6">
    <source>
        <dbReference type="ARBA" id="ARBA00022729"/>
    </source>
</evidence>
<evidence type="ECO:0000256" key="8">
    <source>
        <dbReference type="ARBA" id="ARBA00023065"/>
    </source>
</evidence>
<keyword evidence="3" id="KW-1134">Transmembrane beta strand</keyword>
<dbReference type="Gene3D" id="2.170.130.10">
    <property type="entry name" value="TonB-dependent receptor, plug domain"/>
    <property type="match status" value="1"/>
</dbReference>
<evidence type="ECO:0000256" key="9">
    <source>
        <dbReference type="ARBA" id="ARBA00023077"/>
    </source>
</evidence>
<evidence type="ECO:0000256" key="5">
    <source>
        <dbReference type="ARBA" id="ARBA00022692"/>
    </source>
</evidence>
<keyword evidence="5 13" id="KW-0812">Transmembrane</keyword>
<evidence type="ECO:0000256" key="1">
    <source>
        <dbReference type="ARBA" id="ARBA00004571"/>
    </source>
</evidence>
<evidence type="ECO:0000256" key="10">
    <source>
        <dbReference type="ARBA" id="ARBA00023136"/>
    </source>
</evidence>
<evidence type="ECO:0000259" key="15">
    <source>
        <dbReference type="Pfam" id="PF07715"/>
    </source>
</evidence>
<keyword evidence="13" id="KW-1133">Transmembrane helix</keyword>
<gene>
    <name evidence="16" type="ORF">C7382_105110</name>
</gene>
<dbReference type="Pfam" id="PF00593">
    <property type="entry name" value="TonB_dep_Rec_b-barrel"/>
    <property type="match status" value="1"/>
</dbReference>
<proteinExistence type="inferred from homology"/>
<comment type="similarity">
    <text evidence="12">Belongs to the TonB-dependent receptor family.</text>
</comment>
<dbReference type="InterPro" id="IPR037066">
    <property type="entry name" value="Plug_dom_sf"/>
</dbReference>
<keyword evidence="9 12" id="KW-0798">TonB box</keyword>
<dbReference type="Gene3D" id="2.40.170.20">
    <property type="entry name" value="TonB-dependent receptor, beta-barrel domain"/>
    <property type="match status" value="1"/>
</dbReference>
<reference evidence="16 17" key="1">
    <citation type="submission" date="2018-04" db="EMBL/GenBank/DDBJ databases">
        <title>Genomic Encyclopedia of Type Strains, Phase IV (KMG-IV): sequencing the most valuable type-strain genomes for metagenomic binning, comparative biology and taxonomic classification.</title>
        <authorList>
            <person name="Goeker M."/>
        </authorList>
    </citation>
    <scope>NUCLEOTIDE SEQUENCE [LARGE SCALE GENOMIC DNA]</scope>
    <source>
        <strain evidence="16 17">DSM 28520</strain>
    </source>
</reference>
<sequence length="795" mass="88591">MRTAENTPSLPEPDNTGVGNSPPCLLCGIANGIPSLFYDFCNKTYKMKKKILLLAAFSLLPFGLVAQVAQGQTDSLRNVELQAVQVVATRATAKTPVAYTNVRKAELTKSNFGQDIPYLLMLTPSVVATSDAGTGIGYTGFRVRGTDANRINITTNGVPLNDSESQSVFWVNMPDFAASVEDLQVQRGVGTSTNGAGAFGASINMRTENLGMTPYGRVDLSGGSFGTFRRSVKLGSGRIGRHWAVDARLSKICSDGYVDRADVDLKSYFAQVGYFGTNTAVKFVTFGGKEITGIAWNGLSAEDEALYGRRYNSAGLMYVDDQGVPHYYHNTDNYEQRHYQAILTHSFSRSLQLNLTAHYTDGFGYTDEYRRGRKLKEYALQQYTENGVTIKKTDLIRQKYLDNGFGGFIGSLAWRTGAWEWLFGASGNIYQGDHFGRITYIKQYFEALPPNFEYYRNNAEKKEGAVFTKANWQLTPALNVFADLQLRAIDYTIDGITDEYDDVQDGMQHIALDKAFRFFNPKAGLTYRFDDAHTAFASVAVAHREPNRTNYTEAGIGQYPTPERLIDYELGYRYASPALSVGLGLYYMQYKDQLVLDGRLSDVGQMLTSNVPDSYRMGAELTLGWQLVPRLLRWDGALTISRNKIKEYTQYTSVYDADYEWIDLKEEVLHDTDIAYSPSVVGSSMLTFTCAGMEAAWTSRFVGSQYLDNTQRSDRSLPSYWVNDLRLGYTIPMSLVRKMTVGLQLNNLFGLAYSSNAYIYDAGYVQTAAGLGAYADLRYYPQAGFNVMGSLAIEF</sequence>
<feature type="domain" description="TonB-dependent receptor plug" evidence="15">
    <location>
        <begin position="93"/>
        <end position="201"/>
    </location>
</feature>
<evidence type="ECO:0000256" key="2">
    <source>
        <dbReference type="ARBA" id="ARBA00022448"/>
    </source>
</evidence>
<dbReference type="PANTHER" id="PTHR32552:SF68">
    <property type="entry name" value="FERRICHROME OUTER MEMBRANE TRANSPORTER_PHAGE RECEPTOR"/>
    <property type="match status" value="1"/>
</dbReference>
<evidence type="ECO:0000313" key="16">
    <source>
        <dbReference type="EMBL" id="PVZ12223.1"/>
    </source>
</evidence>
<evidence type="ECO:0000256" key="4">
    <source>
        <dbReference type="ARBA" id="ARBA00022496"/>
    </source>
</evidence>
<dbReference type="EMBL" id="QEKY01000005">
    <property type="protein sequence ID" value="PVZ12223.1"/>
    <property type="molecule type" value="Genomic_DNA"/>
</dbReference>
<accession>A0A2U1FJ42</accession>
<keyword evidence="6" id="KW-0732">Signal</keyword>
<keyword evidence="7" id="KW-0408">Iron</keyword>
<name>A0A2U1FJ42_9PORP</name>
<dbReference type="InterPro" id="IPR039426">
    <property type="entry name" value="TonB-dep_rcpt-like"/>
</dbReference>
<evidence type="ECO:0000256" key="3">
    <source>
        <dbReference type="ARBA" id="ARBA00022452"/>
    </source>
</evidence>
<comment type="subcellular location">
    <subcellularLocation>
        <location evidence="1">Cell outer membrane</location>
        <topology evidence="1">Multi-pass membrane protein</topology>
    </subcellularLocation>
</comment>